<dbReference type="InterPro" id="IPR025110">
    <property type="entry name" value="AMP-bd_C"/>
</dbReference>
<dbReference type="Proteomes" id="UP001240447">
    <property type="component" value="Unassembled WGS sequence"/>
</dbReference>
<evidence type="ECO:0000256" key="2">
    <source>
        <dbReference type="SAM" id="MobiDB-lite"/>
    </source>
</evidence>
<name>A0ABT9NTC7_9ACTN</name>
<dbReference type="EC" id="6.2.1.32" evidence="5"/>
<accession>A0ABT9NTC7</accession>
<gene>
    <name evidence="5" type="ORF">J2S59_003472</name>
</gene>
<dbReference type="Pfam" id="PF13193">
    <property type="entry name" value="AMP-binding_C"/>
    <property type="match status" value="1"/>
</dbReference>
<reference evidence="5 6" key="1">
    <citation type="submission" date="2023-07" db="EMBL/GenBank/DDBJ databases">
        <title>Sequencing the genomes of 1000 actinobacteria strains.</title>
        <authorList>
            <person name="Klenk H.-P."/>
        </authorList>
    </citation>
    <scope>NUCLEOTIDE SEQUENCE [LARGE SCALE GENOMIC DNA]</scope>
    <source>
        <strain evidence="5 6">GD13</strain>
    </source>
</reference>
<dbReference type="PANTHER" id="PTHR43352:SF1">
    <property type="entry name" value="ANTHRANILATE--COA LIGASE"/>
    <property type="match status" value="1"/>
</dbReference>
<dbReference type="Gene3D" id="3.30.300.30">
    <property type="match status" value="1"/>
</dbReference>
<evidence type="ECO:0000313" key="6">
    <source>
        <dbReference type="Proteomes" id="UP001240447"/>
    </source>
</evidence>
<evidence type="ECO:0000259" key="4">
    <source>
        <dbReference type="Pfam" id="PF13193"/>
    </source>
</evidence>
<dbReference type="Gene3D" id="3.40.50.12780">
    <property type="entry name" value="N-terminal domain of ligase-like"/>
    <property type="match status" value="1"/>
</dbReference>
<feature type="domain" description="AMP-binding enzyme C-terminal" evidence="4">
    <location>
        <begin position="462"/>
        <end position="540"/>
    </location>
</feature>
<protein>
    <submittedName>
        <fullName evidence="5">2-aminobenzoate-CoA ligase</fullName>
        <ecNumber evidence="5">6.2.1.32</ecNumber>
    </submittedName>
</protein>
<dbReference type="RefSeq" id="WP_306825337.1">
    <property type="nucleotide sequence ID" value="NZ_JAUSQM010000001.1"/>
</dbReference>
<feature type="region of interest" description="Disordered" evidence="2">
    <location>
        <begin position="556"/>
        <end position="576"/>
    </location>
</feature>
<keyword evidence="1 5" id="KW-0436">Ligase</keyword>
<dbReference type="InterPro" id="IPR045851">
    <property type="entry name" value="AMP-bd_C_sf"/>
</dbReference>
<proteinExistence type="predicted"/>
<dbReference type="SUPFAM" id="SSF56801">
    <property type="entry name" value="Acetyl-CoA synthetase-like"/>
    <property type="match status" value="1"/>
</dbReference>
<dbReference type="PANTHER" id="PTHR43352">
    <property type="entry name" value="ACETYL-COA SYNTHETASE"/>
    <property type="match status" value="1"/>
</dbReference>
<dbReference type="GO" id="GO:0018860">
    <property type="term" value="F:anthranilate-CoA ligase activity"/>
    <property type="evidence" value="ECO:0007669"/>
    <property type="project" value="UniProtKB-EC"/>
</dbReference>
<dbReference type="PROSITE" id="PS00455">
    <property type="entry name" value="AMP_BINDING"/>
    <property type="match status" value="1"/>
</dbReference>
<dbReference type="EMBL" id="JAUSQM010000001">
    <property type="protein sequence ID" value="MDP9823663.1"/>
    <property type="molecule type" value="Genomic_DNA"/>
</dbReference>
<dbReference type="InterPro" id="IPR042099">
    <property type="entry name" value="ANL_N_sf"/>
</dbReference>
<keyword evidence="6" id="KW-1185">Reference proteome</keyword>
<dbReference type="InterPro" id="IPR000873">
    <property type="entry name" value="AMP-dep_synth/lig_dom"/>
</dbReference>
<comment type="caution">
    <text evidence="5">The sequence shown here is derived from an EMBL/GenBank/DDBJ whole genome shotgun (WGS) entry which is preliminary data.</text>
</comment>
<evidence type="ECO:0000259" key="3">
    <source>
        <dbReference type="Pfam" id="PF00501"/>
    </source>
</evidence>
<sequence>MKDTYPDSTIPAHCLVPPDEQPEYTSSDDPRVGDWSSTGWALSDAQVEAGHGDAVALVHAESGRSYSYREVADVSTRLAEGLVHRGVQTGDRIAFRGPNVPELIVAMLAAWKAGAVVVPTPVQSRPDELRFFVEDTGARLLVVVGGSEIAAGVAEAVAGTDVEEVLVFGETPLKDSSYRDLRSLSKDADAEGVSLPRTPSDGVAVIWHTGGTTGQPKGCYHTHRRFLLGGYALAEVTGAGPGQRWAAAAPAGHALGFIYHTNFTLLHGATAVLIEEFRDPRRIVEAINDYEINVFTAITATWVRMADVLDERSMELPSLHRAYAMWQSASATDVRRRWLERGLELINNYGSTAFATWPLTPRHGEVFPPGSLGRALPGYEVRVVRQTEGRVEPIESGPGQMAVRGLTGLTYWNRPELQRRDVIDGWSLCDDLIEFDDTGNATYLGRTDYLISTAGYKVAPTEVELTLGDHPAVREVAVVGAPDPLRQEIVVAFVSVQDGVTADDALASELQSFVRERLSPYKYPRQVHFVPELPRDAVGKVQGKVLKTWASGTADAAPMPTMEGATSTPNHLGGIR</sequence>
<dbReference type="InterPro" id="IPR020845">
    <property type="entry name" value="AMP-binding_CS"/>
</dbReference>
<feature type="domain" description="AMP-dependent synthetase/ligase" evidence="3">
    <location>
        <begin position="49"/>
        <end position="406"/>
    </location>
</feature>
<evidence type="ECO:0000256" key="1">
    <source>
        <dbReference type="ARBA" id="ARBA00022598"/>
    </source>
</evidence>
<organism evidence="5 6">
    <name type="scientific">Nocardioides massiliensis</name>
    <dbReference type="NCBI Taxonomy" id="1325935"/>
    <lineage>
        <taxon>Bacteria</taxon>
        <taxon>Bacillati</taxon>
        <taxon>Actinomycetota</taxon>
        <taxon>Actinomycetes</taxon>
        <taxon>Propionibacteriales</taxon>
        <taxon>Nocardioidaceae</taxon>
        <taxon>Nocardioides</taxon>
    </lineage>
</organism>
<evidence type="ECO:0000313" key="5">
    <source>
        <dbReference type="EMBL" id="MDP9823663.1"/>
    </source>
</evidence>
<feature type="region of interest" description="Disordered" evidence="2">
    <location>
        <begin position="1"/>
        <end position="32"/>
    </location>
</feature>
<dbReference type="Pfam" id="PF00501">
    <property type="entry name" value="AMP-binding"/>
    <property type="match status" value="1"/>
</dbReference>